<reference evidence="1 2" key="2">
    <citation type="journal article" date="2022" name="Mol. Ecol. Resour.">
        <title>The genomes of chicory, endive, great burdock and yacon provide insights into Asteraceae paleo-polyploidization history and plant inulin production.</title>
        <authorList>
            <person name="Fan W."/>
            <person name="Wang S."/>
            <person name="Wang H."/>
            <person name="Wang A."/>
            <person name="Jiang F."/>
            <person name="Liu H."/>
            <person name="Zhao H."/>
            <person name="Xu D."/>
            <person name="Zhang Y."/>
        </authorList>
    </citation>
    <scope>NUCLEOTIDE SEQUENCE [LARGE SCALE GENOMIC DNA]</scope>
    <source>
        <strain evidence="2">cv. Yunnan</strain>
        <tissue evidence="1">Leaves</tissue>
    </source>
</reference>
<comment type="caution">
    <text evidence="1">The sequence shown here is derived from an EMBL/GenBank/DDBJ whole genome shotgun (WGS) entry which is preliminary data.</text>
</comment>
<sequence length="117" mass="13908">MVLCEIRYVVVNFYVCFSQLFILRHCLFSKRENGNNVNKFTFWKRHTGEHFQRILLSNNLIADYKCDSHYYAVRDVHKGTQTEIRTSTVIKLSLKRSSVDGEQTNEIHKYIVFISKK</sequence>
<evidence type="ECO:0000313" key="1">
    <source>
        <dbReference type="EMBL" id="KAI3776330.1"/>
    </source>
</evidence>
<proteinExistence type="predicted"/>
<keyword evidence="2" id="KW-1185">Reference proteome</keyword>
<reference evidence="2" key="1">
    <citation type="journal article" date="2022" name="Mol. Ecol. Resour.">
        <title>The genomes of chicory, endive, great burdock and yacon provide insights into Asteraceae palaeo-polyploidization history and plant inulin production.</title>
        <authorList>
            <person name="Fan W."/>
            <person name="Wang S."/>
            <person name="Wang H."/>
            <person name="Wang A."/>
            <person name="Jiang F."/>
            <person name="Liu H."/>
            <person name="Zhao H."/>
            <person name="Xu D."/>
            <person name="Zhang Y."/>
        </authorList>
    </citation>
    <scope>NUCLEOTIDE SEQUENCE [LARGE SCALE GENOMIC DNA]</scope>
    <source>
        <strain evidence="2">cv. Yunnan</strain>
    </source>
</reference>
<dbReference type="EMBL" id="CM042032">
    <property type="protein sequence ID" value="KAI3776330.1"/>
    <property type="molecule type" value="Genomic_DNA"/>
</dbReference>
<evidence type="ECO:0000313" key="2">
    <source>
        <dbReference type="Proteomes" id="UP001056120"/>
    </source>
</evidence>
<dbReference type="Proteomes" id="UP001056120">
    <property type="component" value="Linkage Group LG15"/>
</dbReference>
<gene>
    <name evidence="1" type="ORF">L1987_46106</name>
</gene>
<protein>
    <submittedName>
        <fullName evidence="1">Uncharacterized protein</fullName>
    </submittedName>
</protein>
<organism evidence="1 2">
    <name type="scientific">Smallanthus sonchifolius</name>
    <dbReference type="NCBI Taxonomy" id="185202"/>
    <lineage>
        <taxon>Eukaryota</taxon>
        <taxon>Viridiplantae</taxon>
        <taxon>Streptophyta</taxon>
        <taxon>Embryophyta</taxon>
        <taxon>Tracheophyta</taxon>
        <taxon>Spermatophyta</taxon>
        <taxon>Magnoliopsida</taxon>
        <taxon>eudicotyledons</taxon>
        <taxon>Gunneridae</taxon>
        <taxon>Pentapetalae</taxon>
        <taxon>asterids</taxon>
        <taxon>campanulids</taxon>
        <taxon>Asterales</taxon>
        <taxon>Asteraceae</taxon>
        <taxon>Asteroideae</taxon>
        <taxon>Heliantheae alliance</taxon>
        <taxon>Millerieae</taxon>
        <taxon>Smallanthus</taxon>
    </lineage>
</organism>
<accession>A0ACB9FZU2</accession>
<name>A0ACB9FZU2_9ASTR</name>